<protein>
    <submittedName>
        <fullName evidence="1">Uncharacterized protein</fullName>
    </submittedName>
</protein>
<proteinExistence type="predicted"/>
<comment type="caution">
    <text evidence="1">The sequence shown here is derived from an EMBL/GenBank/DDBJ whole genome shotgun (WGS) entry which is preliminary data.</text>
</comment>
<dbReference type="EMBL" id="JAATJH010000004">
    <property type="protein sequence ID" value="NJC27031.1"/>
    <property type="molecule type" value="Genomic_DNA"/>
</dbReference>
<dbReference type="RefSeq" id="WP_168037792.1">
    <property type="nucleotide sequence ID" value="NZ_JAATJH010000004.1"/>
</dbReference>
<sequence>MDSSKFRIPYLDDSFDVDLASLQHYQLYPSMLPFVGSHYQRMNKRVLVIGESHYLPQGREAHLTSKNWYDGTAATSLNDVDRAWINTRGTAGSGEDQRYGSRAFSIYRNVEYAIRELLEDDELPTDNYLRYVSYYNYFQRPAETGVSLVLTDEDNSVAYNHLAGLYKILSPTHLAFVSKLAYNAFWAQYQSGDFRMREIFGTPHPSSSWWNRPHQHDYWGEKETMTGRAWFLRRVGGMRLG</sequence>
<organism evidence="1 2">
    <name type="scientific">Neolewinella antarctica</name>
    <dbReference type="NCBI Taxonomy" id="442734"/>
    <lineage>
        <taxon>Bacteria</taxon>
        <taxon>Pseudomonadati</taxon>
        <taxon>Bacteroidota</taxon>
        <taxon>Saprospiria</taxon>
        <taxon>Saprospirales</taxon>
        <taxon>Lewinellaceae</taxon>
        <taxon>Neolewinella</taxon>
    </lineage>
</organism>
<accession>A0ABX0XCQ0</accession>
<gene>
    <name evidence="1" type="ORF">GGR27_002544</name>
</gene>
<evidence type="ECO:0000313" key="2">
    <source>
        <dbReference type="Proteomes" id="UP000770785"/>
    </source>
</evidence>
<keyword evidence="2" id="KW-1185">Reference proteome</keyword>
<name>A0ABX0XCQ0_9BACT</name>
<dbReference type="Proteomes" id="UP000770785">
    <property type="component" value="Unassembled WGS sequence"/>
</dbReference>
<evidence type="ECO:0000313" key="1">
    <source>
        <dbReference type="EMBL" id="NJC27031.1"/>
    </source>
</evidence>
<reference evidence="1 2" key="1">
    <citation type="submission" date="2020-03" db="EMBL/GenBank/DDBJ databases">
        <title>Genomic Encyclopedia of Type Strains, Phase IV (KMG-IV): sequencing the most valuable type-strain genomes for metagenomic binning, comparative biology and taxonomic classification.</title>
        <authorList>
            <person name="Goeker M."/>
        </authorList>
    </citation>
    <scope>NUCLEOTIDE SEQUENCE [LARGE SCALE GENOMIC DNA]</scope>
    <source>
        <strain evidence="1 2">DSM 105096</strain>
    </source>
</reference>